<evidence type="ECO:0000313" key="2">
    <source>
        <dbReference type="EMBL" id="EDW69232.2"/>
    </source>
</evidence>
<dbReference type="KEGG" id="dvi:6624182"/>
<dbReference type="OrthoDB" id="7852153at2759"/>
<keyword evidence="1" id="KW-0812">Transmembrane</keyword>
<dbReference type="InParanoid" id="B4LFD4"/>
<dbReference type="AlphaFoldDB" id="B4LFD4"/>
<evidence type="ECO:0000313" key="3">
    <source>
        <dbReference type="Proteomes" id="UP000008792"/>
    </source>
</evidence>
<accession>B4LFD4</accession>
<organism evidence="2 3">
    <name type="scientific">Drosophila virilis</name>
    <name type="common">Fruit fly</name>
    <dbReference type="NCBI Taxonomy" id="7244"/>
    <lineage>
        <taxon>Eukaryota</taxon>
        <taxon>Metazoa</taxon>
        <taxon>Ecdysozoa</taxon>
        <taxon>Arthropoda</taxon>
        <taxon>Hexapoda</taxon>
        <taxon>Insecta</taxon>
        <taxon>Pterygota</taxon>
        <taxon>Neoptera</taxon>
        <taxon>Endopterygota</taxon>
        <taxon>Diptera</taxon>
        <taxon>Brachycera</taxon>
        <taxon>Muscomorpha</taxon>
        <taxon>Ephydroidea</taxon>
        <taxon>Drosophilidae</taxon>
        <taxon>Drosophila</taxon>
    </lineage>
</organism>
<dbReference type="Proteomes" id="UP000008792">
    <property type="component" value="Unassembled WGS sequence"/>
</dbReference>
<feature type="transmembrane region" description="Helical" evidence="1">
    <location>
        <begin position="78"/>
        <end position="101"/>
    </location>
</feature>
<gene>
    <name evidence="2" type="primary">Dvir\GJ12240</name>
    <name evidence="2" type="ORF">Dvir_GJ12240</name>
</gene>
<feature type="transmembrane region" description="Helical" evidence="1">
    <location>
        <begin position="49"/>
        <end position="72"/>
    </location>
</feature>
<feature type="transmembrane region" description="Helical" evidence="1">
    <location>
        <begin position="108"/>
        <end position="127"/>
    </location>
</feature>
<keyword evidence="1" id="KW-0472">Membrane</keyword>
<keyword evidence="3" id="KW-1185">Reference proteome</keyword>
<reference evidence="2 3" key="1">
    <citation type="journal article" date="2007" name="Nature">
        <title>Evolution of genes and genomes on the Drosophila phylogeny.</title>
        <authorList>
            <consortium name="Drosophila 12 Genomes Consortium"/>
            <person name="Clark A.G."/>
            <person name="Eisen M.B."/>
            <person name="Smith D.R."/>
            <person name="Bergman C.M."/>
            <person name="Oliver B."/>
            <person name="Markow T.A."/>
            <person name="Kaufman T.C."/>
            <person name="Kellis M."/>
            <person name="Gelbart W."/>
            <person name="Iyer V.N."/>
            <person name="Pollard D.A."/>
            <person name="Sackton T.B."/>
            <person name="Larracuente A.M."/>
            <person name="Singh N.D."/>
            <person name="Abad J.P."/>
            <person name="Abt D.N."/>
            <person name="Adryan B."/>
            <person name="Aguade M."/>
            <person name="Akashi H."/>
            <person name="Anderson W.W."/>
            <person name="Aquadro C.F."/>
            <person name="Ardell D.H."/>
            <person name="Arguello R."/>
            <person name="Artieri C.G."/>
            <person name="Barbash D.A."/>
            <person name="Barker D."/>
            <person name="Barsanti P."/>
            <person name="Batterham P."/>
            <person name="Batzoglou S."/>
            <person name="Begun D."/>
            <person name="Bhutkar A."/>
            <person name="Blanco E."/>
            <person name="Bosak S.A."/>
            <person name="Bradley R.K."/>
            <person name="Brand A.D."/>
            <person name="Brent M.R."/>
            <person name="Brooks A.N."/>
            <person name="Brown R.H."/>
            <person name="Butlin R.K."/>
            <person name="Caggese C."/>
            <person name="Calvi B.R."/>
            <person name="Bernardo de Carvalho A."/>
            <person name="Caspi A."/>
            <person name="Castrezana S."/>
            <person name="Celniker S.E."/>
            <person name="Chang J.L."/>
            <person name="Chapple C."/>
            <person name="Chatterji S."/>
            <person name="Chinwalla A."/>
            <person name="Civetta A."/>
            <person name="Clifton S.W."/>
            <person name="Comeron J.M."/>
            <person name="Costello J.C."/>
            <person name="Coyne J.A."/>
            <person name="Daub J."/>
            <person name="David R.G."/>
            <person name="Delcher A.L."/>
            <person name="Delehaunty K."/>
            <person name="Do C.B."/>
            <person name="Ebling H."/>
            <person name="Edwards K."/>
            <person name="Eickbush T."/>
            <person name="Evans J.D."/>
            <person name="Filipski A."/>
            <person name="Findeiss S."/>
            <person name="Freyhult E."/>
            <person name="Fulton L."/>
            <person name="Fulton R."/>
            <person name="Garcia A.C."/>
            <person name="Gardiner A."/>
            <person name="Garfield D.A."/>
            <person name="Garvin B.E."/>
            <person name="Gibson G."/>
            <person name="Gilbert D."/>
            <person name="Gnerre S."/>
            <person name="Godfrey J."/>
            <person name="Good R."/>
            <person name="Gotea V."/>
            <person name="Gravely B."/>
            <person name="Greenberg A.J."/>
            <person name="Griffiths-Jones S."/>
            <person name="Gross S."/>
            <person name="Guigo R."/>
            <person name="Gustafson E.A."/>
            <person name="Haerty W."/>
            <person name="Hahn M.W."/>
            <person name="Halligan D.L."/>
            <person name="Halpern A.L."/>
            <person name="Halter G.M."/>
            <person name="Han M.V."/>
            <person name="Heger A."/>
            <person name="Hillier L."/>
            <person name="Hinrichs A.S."/>
            <person name="Holmes I."/>
            <person name="Hoskins R.A."/>
            <person name="Hubisz M.J."/>
            <person name="Hultmark D."/>
            <person name="Huntley M.A."/>
            <person name="Jaffe D.B."/>
            <person name="Jagadeeshan S."/>
            <person name="Jeck W.R."/>
            <person name="Johnson J."/>
            <person name="Jones C.D."/>
            <person name="Jordan W.C."/>
            <person name="Karpen G.H."/>
            <person name="Kataoka E."/>
            <person name="Keightley P.D."/>
            <person name="Kheradpour P."/>
            <person name="Kirkness E.F."/>
            <person name="Koerich L.B."/>
            <person name="Kristiansen K."/>
            <person name="Kudrna D."/>
            <person name="Kulathinal R.J."/>
            <person name="Kumar S."/>
            <person name="Kwok R."/>
            <person name="Lander E."/>
            <person name="Langley C.H."/>
            <person name="Lapoint R."/>
            <person name="Lazzaro B.P."/>
            <person name="Lee S.J."/>
            <person name="Levesque L."/>
            <person name="Li R."/>
            <person name="Lin C.F."/>
            <person name="Lin M.F."/>
            <person name="Lindblad-Toh K."/>
            <person name="Llopart A."/>
            <person name="Long M."/>
            <person name="Low L."/>
            <person name="Lozovsky E."/>
            <person name="Lu J."/>
            <person name="Luo M."/>
            <person name="Machado C.A."/>
            <person name="Makalowski W."/>
            <person name="Marzo M."/>
            <person name="Matsuda M."/>
            <person name="Matzkin L."/>
            <person name="McAllister B."/>
            <person name="McBride C.S."/>
            <person name="McKernan B."/>
            <person name="McKernan K."/>
            <person name="Mendez-Lago M."/>
            <person name="Minx P."/>
            <person name="Mollenhauer M.U."/>
            <person name="Montooth K."/>
            <person name="Mount S.M."/>
            <person name="Mu X."/>
            <person name="Myers E."/>
            <person name="Negre B."/>
            <person name="Newfeld S."/>
            <person name="Nielsen R."/>
            <person name="Noor M.A."/>
            <person name="O'Grady P."/>
            <person name="Pachter L."/>
            <person name="Papaceit M."/>
            <person name="Parisi M.J."/>
            <person name="Parisi M."/>
            <person name="Parts L."/>
            <person name="Pedersen J.S."/>
            <person name="Pesole G."/>
            <person name="Phillippy A.M."/>
            <person name="Ponting C.P."/>
            <person name="Pop M."/>
            <person name="Porcelli D."/>
            <person name="Powell J.R."/>
            <person name="Prohaska S."/>
            <person name="Pruitt K."/>
            <person name="Puig M."/>
            <person name="Quesneville H."/>
            <person name="Ram K.R."/>
            <person name="Rand D."/>
            <person name="Rasmussen M.D."/>
            <person name="Reed L.K."/>
            <person name="Reenan R."/>
            <person name="Reily A."/>
            <person name="Remington K.A."/>
            <person name="Rieger T.T."/>
            <person name="Ritchie M.G."/>
            <person name="Robin C."/>
            <person name="Rogers Y.H."/>
            <person name="Rohde C."/>
            <person name="Rozas J."/>
            <person name="Rubenfield M.J."/>
            <person name="Ruiz A."/>
            <person name="Russo S."/>
            <person name="Salzberg S.L."/>
            <person name="Sanchez-Gracia A."/>
            <person name="Saranga D.J."/>
            <person name="Sato H."/>
            <person name="Schaeffer S.W."/>
            <person name="Schatz M.C."/>
            <person name="Schlenke T."/>
            <person name="Schwartz R."/>
            <person name="Segarra C."/>
            <person name="Singh R.S."/>
            <person name="Sirot L."/>
            <person name="Sirota M."/>
            <person name="Sisneros N.B."/>
            <person name="Smith C.D."/>
            <person name="Smith T.F."/>
            <person name="Spieth J."/>
            <person name="Stage D.E."/>
            <person name="Stark A."/>
            <person name="Stephan W."/>
            <person name="Strausberg R.L."/>
            <person name="Strempel S."/>
            <person name="Sturgill D."/>
            <person name="Sutton G."/>
            <person name="Sutton G.G."/>
            <person name="Tao W."/>
            <person name="Teichmann S."/>
            <person name="Tobari Y.N."/>
            <person name="Tomimura Y."/>
            <person name="Tsolas J.M."/>
            <person name="Valente V.L."/>
            <person name="Venter E."/>
            <person name="Venter J.C."/>
            <person name="Vicario S."/>
            <person name="Vieira F.G."/>
            <person name="Vilella A.J."/>
            <person name="Villasante A."/>
            <person name="Walenz B."/>
            <person name="Wang J."/>
            <person name="Wasserman M."/>
            <person name="Watts T."/>
            <person name="Wilson D."/>
            <person name="Wilson R.K."/>
            <person name="Wing R.A."/>
            <person name="Wolfner M.F."/>
            <person name="Wong A."/>
            <person name="Wong G.K."/>
            <person name="Wu C.I."/>
            <person name="Wu G."/>
            <person name="Yamamoto D."/>
            <person name="Yang H.P."/>
            <person name="Yang S.P."/>
            <person name="Yorke J.A."/>
            <person name="Yoshida K."/>
            <person name="Zdobnov E."/>
            <person name="Zhang P."/>
            <person name="Zhang Y."/>
            <person name="Zimin A.V."/>
            <person name="Baldwin J."/>
            <person name="Abdouelleil A."/>
            <person name="Abdulkadir J."/>
            <person name="Abebe A."/>
            <person name="Abera B."/>
            <person name="Abreu J."/>
            <person name="Acer S.C."/>
            <person name="Aftuck L."/>
            <person name="Alexander A."/>
            <person name="An P."/>
            <person name="Anderson E."/>
            <person name="Anderson S."/>
            <person name="Arachi H."/>
            <person name="Azer M."/>
            <person name="Bachantsang P."/>
            <person name="Barry A."/>
            <person name="Bayul T."/>
            <person name="Berlin A."/>
            <person name="Bessette D."/>
            <person name="Bloom T."/>
            <person name="Blye J."/>
            <person name="Boguslavskiy L."/>
            <person name="Bonnet C."/>
            <person name="Boukhgalter B."/>
            <person name="Bourzgui I."/>
            <person name="Brown A."/>
            <person name="Cahill P."/>
            <person name="Channer S."/>
            <person name="Cheshatsang Y."/>
            <person name="Chuda L."/>
            <person name="Citroen M."/>
            <person name="Collymore A."/>
            <person name="Cooke P."/>
            <person name="Costello M."/>
            <person name="D'Aco K."/>
            <person name="Daza R."/>
            <person name="De Haan G."/>
            <person name="DeGray S."/>
            <person name="DeMaso C."/>
            <person name="Dhargay N."/>
            <person name="Dooley K."/>
            <person name="Dooley E."/>
            <person name="Doricent M."/>
            <person name="Dorje P."/>
            <person name="Dorjee K."/>
            <person name="Dupes A."/>
            <person name="Elong R."/>
            <person name="Falk J."/>
            <person name="Farina A."/>
            <person name="Faro S."/>
            <person name="Ferguson D."/>
            <person name="Fisher S."/>
            <person name="Foley C.D."/>
            <person name="Franke A."/>
            <person name="Friedrich D."/>
            <person name="Gadbois L."/>
            <person name="Gearin G."/>
            <person name="Gearin C.R."/>
            <person name="Giannoukos G."/>
            <person name="Goode T."/>
            <person name="Graham J."/>
            <person name="Grandbois E."/>
            <person name="Grewal S."/>
            <person name="Gyaltsen K."/>
            <person name="Hafez N."/>
            <person name="Hagos B."/>
            <person name="Hall J."/>
            <person name="Henson C."/>
            <person name="Hollinger A."/>
            <person name="Honan T."/>
            <person name="Huard M.D."/>
            <person name="Hughes L."/>
            <person name="Hurhula B."/>
            <person name="Husby M.E."/>
            <person name="Kamat A."/>
            <person name="Kanga B."/>
            <person name="Kashin S."/>
            <person name="Khazanovich D."/>
            <person name="Kisner P."/>
            <person name="Lance K."/>
            <person name="Lara M."/>
            <person name="Lee W."/>
            <person name="Lennon N."/>
            <person name="Letendre F."/>
            <person name="LeVine R."/>
            <person name="Lipovsky A."/>
            <person name="Liu X."/>
            <person name="Liu J."/>
            <person name="Liu S."/>
            <person name="Lokyitsang T."/>
            <person name="Lokyitsang Y."/>
            <person name="Lubonja R."/>
            <person name="Lui A."/>
            <person name="MacDonald P."/>
            <person name="Magnisalis V."/>
            <person name="Maru K."/>
            <person name="Matthews C."/>
            <person name="McCusker W."/>
            <person name="McDonough S."/>
            <person name="Mehta T."/>
            <person name="Meldrim J."/>
            <person name="Meneus L."/>
            <person name="Mihai O."/>
            <person name="Mihalev A."/>
            <person name="Mihova T."/>
            <person name="Mittelman R."/>
            <person name="Mlenga V."/>
            <person name="Montmayeur A."/>
            <person name="Mulrain L."/>
            <person name="Navidi A."/>
            <person name="Naylor J."/>
            <person name="Negash T."/>
            <person name="Nguyen T."/>
            <person name="Nguyen N."/>
            <person name="Nicol R."/>
            <person name="Norbu C."/>
            <person name="Norbu N."/>
            <person name="Novod N."/>
            <person name="O'Neill B."/>
            <person name="Osman S."/>
            <person name="Markiewicz E."/>
            <person name="Oyono O.L."/>
            <person name="Patti C."/>
            <person name="Phunkhang P."/>
            <person name="Pierre F."/>
            <person name="Priest M."/>
            <person name="Raghuraman S."/>
            <person name="Rege F."/>
            <person name="Reyes R."/>
            <person name="Rise C."/>
            <person name="Rogov P."/>
            <person name="Ross K."/>
            <person name="Ryan E."/>
            <person name="Settipalli S."/>
            <person name="Shea T."/>
            <person name="Sherpa N."/>
            <person name="Shi L."/>
            <person name="Shih D."/>
            <person name="Sparrow T."/>
            <person name="Spaulding J."/>
            <person name="Stalker J."/>
            <person name="Stange-Thomann N."/>
            <person name="Stavropoulos S."/>
            <person name="Stone C."/>
            <person name="Strader C."/>
            <person name="Tesfaye S."/>
            <person name="Thomson T."/>
            <person name="Thoulutsang Y."/>
            <person name="Thoulutsang D."/>
            <person name="Topham K."/>
            <person name="Topping I."/>
            <person name="Tsamla T."/>
            <person name="Vassiliev H."/>
            <person name="Vo A."/>
            <person name="Wangchuk T."/>
            <person name="Wangdi T."/>
            <person name="Weiand M."/>
            <person name="Wilkinson J."/>
            <person name="Wilson A."/>
            <person name="Yadav S."/>
            <person name="Young G."/>
            <person name="Yu Q."/>
            <person name="Zembek L."/>
            <person name="Zhong D."/>
            <person name="Zimmer A."/>
            <person name="Zwirko Z."/>
            <person name="Jaffe D.B."/>
            <person name="Alvarez P."/>
            <person name="Brockman W."/>
            <person name="Butler J."/>
            <person name="Chin C."/>
            <person name="Gnerre S."/>
            <person name="Grabherr M."/>
            <person name="Kleber M."/>
            <person name="Mauceli E."/>
            <person name="MacCallum I."/>
        </authorList>
    </citation>
    <scope>NUCLEOTIDE SEQUENCE [LARGE SCALE GENOMIC DNA]</scope>
    <source>
        <strain evidence="3">Tucson 15010-1051.87</strain>
    </source>
</reference>
<keyword evidence="1" id="KW-1133">Transmembrane helix</keyword>
<feature type="transmembrane region" description="Helical" evidence="1">
    <location>
        <begin position="23"/>
        <end position="42"/>
    </location>
</feature>
<dbReference type="HOGENOM" id="CLU_2457204_0_0_1"/>
<dbReference type="EMBL" id="CH940647">
    <property type="protein sequence ID" value="EDW69232.2"/>
    <property type="molecule type" value="Genomic_DNA"/>
</dbReference>
<protein>
    <submittedName>
        <fullName evidence="2">Uncharacterized protein</fullName>
    </submittedName>
</protein>
<feature type="transmembrane region" description="Helical" evidence="1">
    <location>
        <begin position="147"/>
        <end position="164"/>
    </location>
</feature>
<name>B4LFD4_DROVI</name>
<evidence type="ECO:0000256" key="1">
    <source>
        <dbReference type="SAM" id="Phobius"/>
    </source>
</evidence>
<sequence>MSIMFFLVFAVSSQIRKMACMNWVLTLLVIEGQILAIGLLVVKTNMLRLLIGFLVALILIVMSSLMAIFIPFDLTKYATMLFLVDFFLLVFCIYTITYLLILHLSWPFFLYAFIIVMLVLPIVMYHVQSVMGNGQERTGLKDDKLSALLLFHDFLALYMLTFYWRPTK</sequence>
<proteinExistence type="predicted"/>